<name>A0ABY9WEZ5_9BACI</name>
<dbReference type="InterPro" id="IPR037522">
    <property type="entry name" value="HD_GYP_dom"/>
</dbReference>
<feature type="domain" description="HD-GYP" evidence="2">
    <location>
        <begin position="226"/>
        <end position="415"/>
    </location>
</feature>
<dbReference type="InterPro" id="IPR003607">
    <property type="entry name" value="HD/PDEase_dom"/>
</dbReference>
<proteinExistence type="predicted"/>
<dbReference type="InterPro" id="IPR003594">
    <property type="entry name" value="HATPase_dom"/>
</dbReference>
<feature type="transmembrane region" description="Helical" evidence="1">
    <location>
        <begin position="135"/>
        <end position="156"/>
    </location>
</feature>
<dbReference type="RefSeq" id="WP_311067261.1">
    <property type="nucleotide sequence ID" value="NZ_CP134501.1"/>
</dbReference>
<accession>A0ABY9WEZ5</accession>
<dbReference type="SMART" id="SM00471">
    <property type="entry name" value="HDc"/>
    <property type="match status" value="1"/>
</dbReference>
<evidence type="ECO:0000256" key="1">
    <source>
        <dbReference type="SAM" id="Phobius"/>
    </source>
</evidence>
<sequence>MPILLKEKGFMLIVIGFGLPIILIQLWSLEKTHIPFAILIAILAGILEIFPIELRNGKKLSCSSIFNIVVLVQMGIPEAVIVVLIASLFLFYNSKLSFISWLFQASQCAVAVFLSGFVFEYFFGKLGVFTYITSVFAFACTTFIYFFIFFAITMIYKSLVFSQNFSDVLKTEMNDTLLAFAVTFILGFRLAAIDYDQQPFPFWFETIFAVAVFLFARSIAQVLVRHRKNHLTTLENITQYMEQKVHLPKGHSKRVGDLARRIAEELKLSPKHVDAVHYAALLHDIGKIQMEHEIFQKRGALTLEEEKLYKQHSELGAKMVSAISGIEKAAQYVRFHHEQWDGKGYPDGKKGEEIPLGARIIAAANEYDKLMHSSGIINQKKAFQNLKNTKLDPKLVEIVLKIADFKKAGKDHHPGLIQAQNQQHFHDIKYKGSKLLKDFAVVQAVFYQNGSFYHINGEKVQIPCEQQIKSLITNHPIQNGYAHEFIEDVPSRKMYNVHWICLEKKILCLLFDVSHLREYERKQELRIRTIYRDCLYAVTQGKLTLIEREELKSFNQGEKIAEFPVSEKNDVAACRTFIDQLLKDRHISEKKRYNVLLSISEAVTNVLKHAVEGKMKVYLNHDWLKVIVEDKGNGIKLSELPKSILLEGYSSKRSFGHGFSIMLKMMDKISIYTSTEGTTIILEVDLKDRLIERRKNIPL</sequence>
<feature type="transmembrane region" description="Helical" evidence="1">
    <location>
        <begin position="34"/>
        <end position="52"/>
    </location>
</feature>
<feature type="transmembrane region" description="Helical" evidence="1">
    <location>
        <begin position="176"/>
        <end position="195"/>
    </location>
</feature>
<dbReference type="PANTHER" id="PTHR45228">
    <property type="entry name" value="CYCLIC DI-GMP PHOSPHODIESTERASE TM_0186-RELATED"/>
    <property type="match status" value="1"/>
</dbReference>
<dbReference type="PROSITE" id="PS51832">
    <property type="entry name" value="HD_GYP"/>
    <property type="match status" value="1"/>
</dbReference>
<dbReference type="NCBIfam" id="TIGR00277">
    <property type="entry name" value="HDIG"/>
    <property type="match status" value="1"/>
</dbReference>
<dbReference type="Pfam" id="PF13487">
    <property type="entry name" value="HD_5"/>
    <property type="match status" value="1"/>
</dbReference>
<organism evidence="3 4">
    <name type="scientific">Aeribacillus composti</name>
    <dbReference type="NCBI Taxonomy" id="1868734"/>
    <lineage>
        <taxon>Bacteria</taxon>
        <taxon>Bacillati</taxon>
        <taxon>Bacillota</taxon>
        <taxon>Bacilli</taxon>
        <taxon>Bacillales</taxon>
        <taxon>Bacillaceae</taxon>
        <taxon>Aeribacillus</taxon>
    </lineage>
</organism>
<dbReference type="CDD" id="cd00077">
    <property type="entry name" value="HDc"/>
    <property type="match status" value="1"/>
</dbReference>
<evidence type="ECO:0000259" key="2">
    <source>
        <dbReference type="PROSITE" id="PS51832"/>
    </source>
</evidence>
<dbReference type="Gene3D" id="3.30.565.10">
    <property type="entry name" value="Histidine kinase-like ATPase, C-terminal domain"/>
    <property type="match status" value="1"/>
</dbReference>
<dbReference type="InterPro" id="IPR006675">
    <property type="entry name" value="HDIG_dom"/>
</dbReference>
<gene>
    <name evidence="3" type="ORF">RI196_08680</name>
</gene>
<dbReference type="Gene3D" id="1.10.3210.10">
    <property type="entry name" value="Hypothetical protein af1432"/>
    <property type="match status" value="1"/>
</dbReference>
<reference evidence="3 4" key="1">
    <citation type="submission" date="2023-09" db="EMBL/GenBank/DDBJ databases">
        <title>Different Types of Thermotolerant Ring-Cleaving Dioxygenases derived from Aeribacillus composti HB-1 applied for multiple aromatic hydrocarbons removal.</title>
        <authorList>
            <person name="Cao L."/>
            <person name="Li M."/>
            <person name="Ma T."/>
        </authorList>
    </citation>
    <scope>NUCLEOTIDE SEQUENCE [LARGE SCALE GENOMIC DNA]</scope>
    <source>
        <strain evidence="3 4">HB-1</strain>
    </source>
</reference>
<dbReference type="CDD" id="cd16936">
    <property type="entry name" value="HATPase_RsbW-like"/>
    <property type="match status" value="1"/>
</dbReference>
<keyword evidence="1" id="KW-0472">Membrane</keyword>
<keyword evidence="4" id="KW-1185">Reference proteome</keyword>
<dbReference type="GeneID" id="301126042"/>
<dbReference type="InterPro" id="IPR052020">
    <property type="entry name" value="Cyclic_di-GMP/3'3'-cGAMP_PDE"/>
</dbReference>
<protein>
    <submittedName>
        <fullName evidence="3">HD domain-containing phosphohydrolase</fullName>
    </submittedName>
</protein>
<dbReference type="SUPFAM" id="SSF55874">
    <property type="entry name" value="ATPase domain of HSP90 chaperone/DNA topoisomerase II/histidine kinase"/>
    <property type="match status" value="1"/>
</dbReference>
<dbReference type="Pfam" id="PF13581">
    <property type="entry name" value="HATPase_c_2"/>
    <property type="match status" value="1"/>
</dbReference>
<dbReference type="EMBL" id="CP134501">
    <property type="protein sequence ID" value="WNF34704.1"/>
    <property type="molecule type" value="Genomic_DNA"/>
</dbReference>
<evidence type="ECO:0000313" key="3">
    <source>
        <dbReference type="EMBL" id="WNF34704.1"/>
    </source>
</evidence>
<dbReference type="Proteomes" id="UP001303701">
    <property type="component" value="Chromosome"/>
</dbReference>
<feature type="transmembrane region" description="Helical" evidence="1">
    <location>
        <begin position="202"/>
        <end position="224"/>
    </location>
</feature>
<keyword evidence="1" id="KW-1133">Transmembrane helix</keyword>
<feature type="transmembrane region" description="Helical" evidence="1">
    <location>
        <begin position="9"/>
        <end position="28"/>
    </location>
</feature>
<feature type="transmembrane region" description="Helical" evidence="1">
    <location>
        <begin position="98"/>
        <end position="123"/>
    </location>
</feature>
<keyword evidence="1" id="KW-0812">Transmembrane</keyword>
<feature type="transmembrane region" description="Helical" evidence="1">
    <location>
        <begin position="64"/>
        <end position="92"/>
    </location>
</feature>
<dbReference type="InterPro" id="IPR036890">
    <property type="entry name" value="HATPase_C_sf"/>
</dbReference>
<evidence type="ECO:0000313" key="4">
    <source>
        <dbReference type="Proteomes" id="UP001303701"/>
    </source>
</evidence>
<dbReference type="SUPFAM" id="SSF109604">
    <property type="entry name" value="HD-domain/PDEase-like"/>
    <property type="match status" value="1"/>
</dbReference>